<comment type="caution">
    <text evidence="2">The sequence shown here is derived from an EMBL/GenBank/DDBJ whole genome shotgun (WGS) entry which is preliminary data.</text>
</comment>
<accession>A0ABU5AEL7</accession>
<protein>
    <submittedName>
        <fullName evidence="2">Flp family type IVb pilin</fullName>
    </submittedName>
</protein>
<organism evidence="2 3">
    <name type="scientific">Mesorhizobium vachelliae</name>
    <dbReference type="NCBI Taxonomy" id="3072309"/>
    <lineage>
        <taxon>Bacteria</taxon>
        <taxon>Pseudomonadati</taxon>
        <taxon>Pseudomonadota</taxon>
        <taxon>Alphaproteobacteria</taxon>
        <taxon>Hyphomicrobiales</taxon>
        <taxon>Phyllobacteriaceae</taxon>
        <taxon>Mesorhizobium</taxon>
    </lineage>
</organism>
<proteinExistence type="predicted"/>
<reference evidence="2 3" key="1">
    <citation type="submission" date="2023-08" db="EMBL/GenBank/DDBJ databases">
        <title>Implementing the SeqCode for naming new Mesorhizobium species isolated from Vachellia karroo root nodules.</title>
        <authorList>
            <person name="Van Lill M."/>
        </authorList>
    </citation>
    <scope>NUCLEOTIDE SEQUENCE [LARGE SCALE GENOMIC DNA]</scope>
    <source>
        <strain evidence="2 3">VK25D</strain>
    </source>
</reference>
<keyword evidence="3" id="KW-1185">Reference proteome</keyword>
<evidence type="ECO:0000313" key="3">
    <source>
        <dbReference type="Proteomes" id="UP001285154"/>
    </source>
</evidence>
<feature type="transmembrane region" description="Helical" evidence="1">
    <location>
        <begin position="21"/>
        <end position="45"/>
    </location>
</feature>
<gene>
    <name evidence="2" type="ORF">RFM42_32450</name>
</gene>
<sequence length="57" mass="6206">MNRFSIVARRFRDDENGAAMVEYTVLLGIITVAVIATVVLVGAWVGTQWTTLQAALP</sequence>
<name>A0ABU5AEL7_9HYPH</name>
<keyword evidence="1" id="KW-0812">Transmembrane</keyword>
<evidence type="ECO:0000256" key="1">
    <source>
        <dbReference type="SAM" id="Phobius"/>
    </source>
</evidence>
<keyword evidence="1" id="KW-1133">Transmembrane helix</keyword>
<dbReference type="RefSeq" id="WP_320253286.1">
    <property type="nucleotide sequence ID" value="NZ_JAVIIQ010000026.1"/>
</dbReference>
<evidence type="ECO:0000313" key="2">
    <source>
        <dbReference type="EMBL" id="MDX8535719.1"/>
    </source>
</evidence>
<dbReference type="EMBL" id="JAVIIQ010000026">
    <property type="protein sequence ID" value="MDX8535719.1"/>
    <property type="molecule type" value="Genomic_DNA"/>
</dbReference>
<dbReference type="Proteomes" id="UP001285154">
    <property type="component" value="Unassembled WGS sequence"/>
</dbReference>
<keyword evidence="1" id="KW-0472">Membrane</keyword>